<evidence type="ECO:0008006" key="3">
    <source>
        <dbReference type="Google" id="ProtNLM"/>
    </source>
</evidence>
<evidence type="ECO:0000313" key="1">
    <source>
        <dbReference type="EMBL" id="KNE21132.1"/>
    </source>
</evidence>
<dbReference type="Proteomes" id="UP000036780">
    <property type="component" value="Unassembled WGS sequence"/>
</dbReference>
<dbReference type="GeneID" id="66868784"/>
<gene>
    <name evidence="1" type="ORF">AFK71_05415</name>
</gene>
<evidence type="ECO:0000313" key="2">
    <source>
        <dbReference type="Proteomes" id="UP000036780"/>
    </source>
</evidence>
<dbReference type="OrthoDB" id="1796373at2"/>
<sequence length="195" mass="21762">MKRKTLFIILSISIMVIGLFSYNKVNSNVNATPKEHKVIEIGATFMADFDNKQILAGTVDYIFTGKVLENLGEVDNFAYPTTQFKVEAIHQLQGNLPSKEVVINQYGGHLKEEVDGKTIETLYLFEGDPLLEKGKAYIFAANKQEDGNILLIPLYGNTKYDGSAVNKSGLLSEFEEAVKNPIVSELQEKVNRARK</sequence>
<keyword evidence="2" id="KW-1185">Reference proteome</keyword>
<dbReference type="EMBL" id="LGTO01000005">
    <property type="protein sequence ID" value="KNE21132.1"/>
    <property type="molecule type" value="Genomic_DNA"/>
</dbReference>
<name>A0A0L0QRC6_VIRPA</name>
<accession>A0A0L0QRC6</accession>
<dbReference type="AlphaFoldDB" id="A0A0L0QRC6"/>
<organism evidence="1 2">
    <name type="scientific">Virgibacillus pantothenticus</name>
    <dbReference type="NCBI Taxonomy" id="1473"/>
    <lineage>
        <taxon>Bacteria</taxon>
        <taxon>Bacillati</taxon>
        <taxon>Bacillota</taxon>
        <taxon>Bacilli</taxon>
        <taxon>Bacillales</taxon>
        <taxon>Bacillaceae</taxon>
        <taxon>Virgibacillus</taxon>
    </lineage>
</organism>
<reference evidence="2" key="1">
    <citation type="submission" date="2015-07" db="EMBL/GenBank/DDBJ databases">
        <title>Fjat-10053 dsm26.</title>
        <authorList>
            <person name="Liu B."/>
            <person name="Wang J."/>
            <person name="Zhu Y."/>
            <person name="Liu G."/>
            <person name="Chen Q."/>
            <person name="Chen Z."/>
            <person name="Lan J."/>
            <person name="Che J."/>
            <person name="Ge C."/>
            <person name="Shi H."/>
            <person name="Pan Z."/>
            <person name="Liu X."/>
        </authorList>
    </citation>
    <scope>NUCLEOTIDE SEQUENCE [LARGE SCALE GENOMIC DNA]</scope>
    <source>
        <strain evidence="2">DSM 26</strain>
    </source>
</reference>
<comment type="caution">
    <text evidence="1">The sequence shown here is derived from an EMBL/GenBank/DDBJ whole genome shotgun (WGS) entry which is preliminary data.</text>
</comment>
<dbReference type="PATRIC" id="fig|1473.5.peg.4066"/>
<dbReference type="RefSeq" id="WP_050350546.1">
    <property type="nucleotide sequence ID" value="NZ_BOSN01000007.1"/>
</dbReference>
<proteinExistence type="predicted"/>
<protein>
    <recommendedName>
        <fullName evidence="3">Cell surface protein</fullName>
    </recommendedName>
</protein>